<evidence type="ECO:0000256" key="1">
    <source>
        <dbReference type="SAM" id="MobiDB-lite"/>
    </source>
</evidence>
<reference evidence="2 3" key="1">
    <citation type="journal article" date="2019" name="Int. J. Syst. Evol. Microbiol.">
        <title>The Global Catalogue of Microorganisms (GCM) 10K type strain sequencing project: providing services to taxonomists for standard genome sequencing and annotation.</title>
        <authorList>
            <consortium name="The Broad Institute Genomics Platform"/>
            <consortium name="The Broad Institute Genome Sequencing Center for Infectious Disease"/>
            <person name="Wu L."/>
            <person name="Ma J."/>
        </authorList>
    </citation>
    <scope>NUCLEOTIDE SEQUENCE [LARGE SCALE GENOMIC DNA]</scope>
    <source>
        <strain evidence="2 3">JCM 15921</strain>
    </source>
</reference>
<gene>
    <name evidence="2" type="ORF">GCM10009825_15690</name>
</gene>
<dbReference type="Proteomes" id="UP001500102">
    <property type="component" value="Unassembled WGS sequence"/>
</dbReference>
<organism evidence="2 3">
    <name type="scientific">Arthrobacter humicola</name>
    <dbReference type="NCBI Taxonomy" id="409291"/>
    <lineage>
        <taxon>Bacteria</taxon>
        <taxon>Bacillati</taxon>
        <taxon>Actinomycetota</taxon>
        <taxon>Actinomycetes</taxon>
        <taxon>Micrococcales</taxon>
        <taxon>Micrococcaceae</taxon>
        <taxon>Arthrobacter</taxon>
    </lineage>
</organism>
<protein>
    <recommendedName>
        <fullName evidence="4">RES domain-containing protein</fullName>
    </recommendedName>
</protein>
<evidence type="ECO:0000313" key="2">
    <source>
        <dbReference type="EMBL" id="GAA2133047.1"/>
    </source>
</evidence>
<dbReference type="RefSeq" id="WP_344364048.1">
    <property type="nucleotide sequence ID" value="NZ_BAAAQB010000025.1"/>
</dbReference>
<proteinExistence type="predicted"/>
<sequence>MQSPRTAVESAEQNPGLPSGPQERFAGYGVMGVPFSSGYILALRHFPASSVGPGYNSVWIRDPVGVWTMHSTTNPGSSCPRYFGSALGSASTGGISIQWRDDYSFRVEVGDEVDLGWDVTLAATPITRLMSAVAGSVPEQLWRNRTFLRAMGAVAGPVLGAGHIGLTGKVPNGQTYGARPRQMWFVRENEAHLQGHNLGQASALPVQDRLGDFWIPQRGIFMIGSSVFEPFDPATHLAAGH</sequence>
<evidence type="ECO:0000313" key="3">
    <source>
        <dbReference type="Proteomes" id="UP001500102"/>
    </source>
</evidence>
<accession>A0ABN2YVS4</accession>
<dbReference type="EMBL" id="BAAAQB010000025">
    <property type="protein sequence ID" value="GAA2133047.1"/>
    <property type="molecule type" value="Genomic_DNA"/>
</dbReference>
<name>A0ABN2YVS4_9MICC</name>
<keyword evidence="3" id="KW-1185">Reference proteome</keyword>
<evidence type="ECO:0008006" key="4">
    <source>
        <dbReference type="Google" id="ProtNLM"/>
    </source>
</evidence>
<feature type="region of interest" description="Disordered" evidence="1">
    <location>
        <begin position="1"/>
        <end position="23"/>
    </location>
</feature>
<comment type="caution">
    <text evidence="2">The sequence shown here is derived from an EMBL/GenBank/DDBJ whole genome shotgun (WGS) entry which is preliminary data.</text>
</comment>